<dbReference type="PROSITE" id="PS51819">
    <property type="entry name" value="VOC"/>
    <property type="match status" value="1"/>
</dbReference>
<sequence>MEKENGMKIGLTTIFTNDLDQMKIFFNDKMGIPIENENSDFIEFKIENYRFAVGLRESMYKTLKDSTYLGKRKGAAVGIGFFLSSKEKVDSTYMAMKKNGVFFNQEPKLMPWNEYTAFFKDPDGNIHELISEK</sequence>
<evidence type="ECO:0000259" key="1">
    <source>
        <dbReference type="PROSITE" id="PS51819"/>
    </source>
</evidence>
<organism evidence="2 3">
    <name type="scientific">Ichthyenterobacterium magnum</name>
    <dbReference type="NCBI Taxonomy" id="1230530"/>
    <lineage>
        <taxon>Bacteria</taxon>
        <taxon>Pseudomonadati</taxon>
        <taxon>Bacteroidota</taxon>
        <taxon>Flavobacteriia</taxon>
        <taxon>Flavobacteriales</taxon>
        <taxon>Flavobacteriaceae</taxon>
        <taxon>Ichthyenterobacterium</taxon>
    </lineage>
</organism>
<dbReference type="Gene3D" id="3.10.180.10">
    <property type="entry name" value="2,3-Dihydroxybiphenyl 1,2-Dioxygenase, domain 1"/>
    <property type="match status" value="1"/>
</dbReference>
<evidence type="ECO:0000313" key="2">
    <source>
        <dbReference type="EMBL" id="RKE89430.1"/>
    </source>
</evidence>
<dbReference type="InterPro" id="IPR037523">
    <property type="entry name" value="VOC_core"/>
</dbReference>
<keyword evidence="2" id="KW-0560">Oxidoreductase</keyword>
<dbReference type="SUPFAM" id="SSF54593">
    <property type="entry name" value="Glyoxalase/Bleomycin resistance protein/Dihydroxybiphenyl dioxygenase"/>
    <property type="match status" value="1"/>
</dbReference>
<accession>A0A420DBX2</accession>
<dbReference type="Proteomes" id="UP000284892">
    <property type="component" value="Unassembled WGS sequence"/>
</dbReference>
<name>A0A420DBX2_9FLAO</name>
<dbReference type="EMBL" id="RAQJ01000009">
    <property type="protein sequence ID" value="RKE89430.1"/>
    <property type="molecule type" value="Genomic_DNA"/>
</dbReference>
<dbReference type="InterPro" id="IPR004360">
    <property type="entry name" value="Glyas_Fos-R_dOase_dom"/>
</dbReference>
<keyword evidence="2" id="KW-0456">Lyase</keyword>
<dbReference type="GO" id="GO:0051213">
    <property type="term" value="F:dioxygenase activity"/>
    <property type="evidence" value="ECO:0007669"/>
    <property type="project" value="UniProtKB-KW"/>
</dbReference>
<dbReference type="AlphaFoldDB" id="A0A420DBX2"/>
<keyword evidence="3" id="KW-1185">Reference proteome</keyword>
<dbReference type="InterPro" id="IPR029068">
    <property type="entry name" value="Glyas_Bleomycin-R_OHBP_Dase"/>
</dbReference>
<reference evidence="2 3" key="1">
    <citation type="submission" date="2018-09" db="EMBL/GenBank/DDBJ databases">
        <title>Genomic Encyclopedia of Archaeal and Bacterial Type Strains, Phase II (KMG-II): from individual species to whole genera.</title>
        <authorList>
            <person name="Goeker M."/>
        </authorList>
    </citation>
    <scope>NUCLEOTIDE SEQUENCE [LARGE SCALE GENOMIC DNA]</scope>
    <source>
        <strain evidence="2 3">DSM 26283</strain>
    </source>
</reference>
<keyword evidence="2" id="KW-0223">Dioxygenase</keyword>
<dbReference type="GO" id="GO:0016829">
    <property type="term" value="F:lyase activity"/>
    <property type="evidence" value="ECO:0007669"/>
    <property type="project" value="UniProtKB-KW"/>
</dbReference>
<gene>
    <name evidence="2" type="ORF">BXY80_2779</name>
</gene>
<dbReference type="Pfam" id="PF00903">
    <property type="entry name" value="Glyoxalase"/>
    <property type="match status" value="1"/>
</dbReference>
<dbReference type="PANTHER" id="PTHR36503:SF1">
    <property type="entry name" value="BLR2520 PROTEIN"/>
    <property type="match status" value="1"/>
</dbReference>
<proteinExistence type="predicted"/>
<protein>
    <submittedName>
        <fullName evidence="2">Catechol 2,3-dioxygenase-like lactoylglutathione lyase family enzyme</fullName>
    </submittedName>
</protein>
<feature type="domain" description="VOC" evidence="1">
    <location>
        <begin position="8"/>
        <end position="132"/>
    </location>
</feature>
<evidence type="ECO:0000313" key="3">
    <source>
        <dbReference type="Proteomes" id="UP000284892"/>
    </source>
</evidence>
<dbReference type="PANTHER" id="PTHR36503">
    <property type="entry name" value="BLR2520 PROTEIN"/>
    <property type="match status" value="1"/>
</dbReference>
<comment type="caution">
    <text evidence="2">The sequence shown here is derived from an EMBL/GenBank/DDBJ whole genome shotgun (WGS) entry which is preliminary data.</text>
</comment>